<evidence type="ECO:0000256" key="6">
    <source>
        <dbReference type="ARBA" id="ARBA00022619"/>
    </source>
</evidence>
<evidence type="ECO:0000313" key="13">
    <source>
        <dbReference type="Proteomes" id="UP000092596"/>
    </source>
</evidence>
<dbReference type="InterPro" id="IPR026017">
    <property type="entry name" value="Lumazine-bd_dom"/>
</dbReference>
<dbReference type="PROSITE" id="PS51177">
    <property type="entry name" value="LUMAZINE_BIND"/>
    <property type="match status" value="2"/>
</dbReference>
<evidence type="ECO:0000256" key="7">
    <source>
        <dbReference type="ARBA" id="ARBA00022679"/>
    </source>
</evidence>
<feature type="domain" description="Lumazine-binding" evidence="11">
    <location>
        <begin position="104"/>
        <end position="205"/>
    </location>
</feature>
<comment type="pathway">
    <text evidence="3">Cofactor biosynthesis; riboflavin biosynthesis; riboflavin from 2-hydroxy-3-oxobutyl phosphate and 5-amino-6-(D-ribitylamino)uracil: step 2/2.</text>
</comment>
<dbReference type="Pfam" id="PF00677">
    <property type="entry name" value="Lum_binding"/>
    <property type="match status" value="2"/>
</dbReference>
<dbReference type="GeneID" id="74908526"/>
<evidence type="ECO:0000256" key="8">
    <source>
        <dbReference type="ARBA" id="ARBA00022737"/>
    </source>
</evidence>
<dbReference type="RefSeq" id="WP_016664929.1">
    <property type="nucleotide sequence ID" value="NZ_CP012117.1"/>
</dbReference>
<dbReference type="KEGG" id="dva:DAD186_13940"/>
<evidence type="ECO:0000259" key="11">
    <source>
        <dbReference type="PROSITE" id="PS51177"/>
    </source>
</evidence>
<feature type="repeat" description="Lumazine-binding" evidence="10">
    <location>
        <begin position="104"/>
        <end position="205"/>
    </location>
</feature>
<comment type="function">
    <text evidence="2">Catalyzes the dismutation of two molecules of 6,7-dimethyl-8-ribityllumazine, resulting in the formation of riboflavin and 5-amino-6-(D-ribitylamino)uracil.</text>
</comment>
<dbReference type="CDD" id="cd00402">
    <property type="entry name" value="Riboflavin_synthase_like"/>
    <property type="match status" value="1"/>
</dbReference>
<name>A0A1B0ZIZ3_9MICO</name>
<dbReference type="GO" id="GO:0009231">
    <property type="term" value="P:riboflavin biosynthetic process"/>
    <property type="evidence" value="ECO:0007669"/>
    <property type="project" value="UniProtKB-KW"/>
</dbReference>
<dbReference type="Gene3D" id="2.40.30.20">
    <property type="match status" value="2"/>
</dbReference>
<dbReference type="SUPFAM" id="SSF63380">
    <property type="entry name" value="Riboflavin synthase domain-like"/>
    <property type="match status" value="2"/>
</dbReference>
<sequence length="216" mass="22466">MFTGIISAKGTVTGLEKGADDTARLTLAAPAPLLDGLALGGSLAVNGVCLTAIETPETQGEEARFTAIAMGETLARTSLGDLAVGSRVNLERCTEVGARLDGHIVQGHVDGVGAVARIDDEGTWRRMRIEIPDNLEEQVAEKGSITLDGVSLTVTAVNTPGESPAFVEVALIPETLEATTLGEATVGTRVNVETDVIAKYTARLVAVRAARKECTK</sequence>
<accession>A0A1B0ZIZ3</accession>
<evidence type="ECO:0000256" key="1">
    <source>
        <dbReference type="ARBA" id="ARBA00000968"/>
    </source>
</evidence>
<keyword evidence="8" id="KW-0677">Repeat</keyword>
<dbReference type="GO" id="GO:0004746">
    <property type="term" value="F:riboflavin synthase activity"/>
    <property type="evidence" value="ECO:0007669"/>
    <property type="project" value="UniProtKB-UniRule"/>
</dbReference>
<keyword evidence="7 12" id="KW-0808">Transferase</keyword>
<dbReference type="InterPro" id="IPR017938">
    <property type="entry name" value="Riboflavin_synthase-like_b-brl"/>
</dbReference>
<dbReference type="EC" id="2.5.1.9" evidence="4 9"/>
<organism evidence="12 13">
    <name type="scientific">Dermabacter vaginalis</name>
    <dbReference type="NCBI Taxonomy" id="1630135"/>
    <lineage>
        <taxon>Bacteria</taxon>
        <taxon>Bacillati</taxon>
        <taxon>Actinomycetota</taxon>
        <taxon>Actinomycetes</taxon>
        <taxon>Micrococcales</taxon>
        <taxon>Dermabacteraceae</taxon>
        <taxon>Dermabacter</taxon>
    </lineage>
</organism>
<dbReference type="InterPro" id="IPR001783">
    <property type="entry name" value="Lumazine-bd"/>
</dbReference>
<dbReference type="Proteomes" id="UP000092596">
    <property type="component" value="Chromosome"/>
</dbReference>
<evidence type="ECO:0000313" key="12">
    <source>
        <dbReference type="EMBL" id="ANP27944.1"/>
    </source>
</evidence>
<dbReference type="FunFam" id="2.40.30.20:FF:000004">
    <property type="entry name" value="Riboflavin synthase, alpha subunit"/>
    <property type="match status" value="1"/>
</dbReference>
<evidence type="ECO:0000256" key="2">
    <source>
        <dbReference type="ARBA" id="ARBA00002803"/>
    </source>
</evidence>
<dbReference type="PIRSF" id="PIRSF000498">
    <property type="entry name" value="Riboflavin_syn_A"/>
    <property type="match status" value="1"/>
</dbReference>
<dbReference type="PATRIC" id="fig|1630135.4.peg.1393"/>
<keyword evidence="6" id="KW-0686">Riboflavin biosynthesis</keyword>
<dbReference type="NCBIfam" id="TIGR00187">
    <property type="entry name" value="ribE"/>
    <property type="match status" value="1"/>
</dbReference>
<gene>
    <name evidence="12" type="ORF">DAD186_13940</name>
</gene>
<dbReference type="STRING" id="1630135.DAD186_13940"/>
<proteinExistence type="predicted"/>
<dbReference type="NCBIfam" id="NF006767">
    <property type="entry name" value="PRK09289.1"/>
    <property type="match status" value="1"/>
</dbReference>
<dbReference type="AlphaFoldDB" id="A0A1B0ZIZ3"/>
<comment type="catalytic activity">
    <reaction evidence="1">
        <text>2 6,7-dimethyl-8-(1-D-ribityl)lumazine + H(+) = 5-amino-6-(D-ribitylamino)uracil + riboflavin</text>
        <dbReference type="Rhea" id="RHEA:20772"/>
        <dbReference type="ChEBI" id="CHEBI:15378"/>
        <dbReference type="ChEBI" id="CHEBI:15934"/>
        <dbReference type="ChEBI" id="CHEBI:57986"/>
        <dbReference type="ChEBI" id="CHEBI:58201"/>
        <dbReference type="EC" id="2.5.1.9"/>
    </reaction>
</comment>
<dbReference type="PANTHER" id="PTHR21098:SF12">
    <property type="entry name" value="RIBOFLAVIN SYNTHASE"/>
    <property type="match status" value="1"/>
</dbReference>
<evidence type="ECO:0000256" key="3">
    <source>
        <dbReference type="ARBA" id="ARBA00004887"/>
    </source>
</evidence>
<evidence type="ECO:0000256" key="10">
    <source>
        <dbReference type="PROSITE-ProRule" id="PRU00524"/>
    </source>
</evidence>
<evidence type="ECO:0000256" key="4">
    <source>
        <dbReference type="ARBA" id="ARBA00012827"/>
    </source>
</evidence>
<evidence type="ECO:0000256" key="9">
    <source>
        <dbReference type="NCBIfam" id="TIGR00187"/>
    </source>
</evidence>
<dbReference type="PANTHER" id="PTHR21098">
    <property type="entry name" value="RIBOFLAVIN SYNTHASE ALPHA CHAIN"/>
    <property type="match status" value="1"/>
</dbReference>
<reference evidence="12 13" key="1">
    <citation type="submission" date="2015-06" db="EMBL/GenBank/DDBJ databases">
        <title>Investigation of pathophysiology for high-risk pregnancy and development of treatment modality based on it.</title>
        <authorList>
            <person name="Kim B.-C."/>
            <person name="Lim S."/>
        </authorList>
    </citation>
    <scope>NUCLEOTIDE SEQUENCE [LARGE SCALE GENOMIC DNA]</scope>
    <source>
        <strain evidence="12 13">AD1-86</strain>
    </source>
</reference>
<dbReference type="EMBL" id="CP012117">
    <property type="protein sequence ID" value="ANP27944.1"/>
    <property type="molecule type" value="Genomic_DNA"/>
</dbReference>
<feature type="domain" description="Lumazine-binding" evidence="11">
    <location>
        <begin position="1"/>
        <end position="103"/>
    </location>
</feature>
<evidence type="ECO:0000256" key="5">
    <source>
        <dbReference type="ARBA" id="ARBA00013950"/>
    </source>
</evidence>
<dbReference type="InterPro" id="IPR023366">
    <property type="entry name" value="ATP_synth_asu-like_sf"/>
</dbReference>
<protein>
    <recommendedName>
        <fullName evidence="5 9">Riboflavin synthase</fullName>
        <ecNumber evidence="4 9">2.5.1.9</ecNumber>
    </recommendedName>
</protein>
<feature type="repeat" description="Lumazine-binding" evidence="10">
    <location>
        <begin position="1"/>
        <end position="103"/>
    </location>
</feature>